<keyword evidence="6" id="KW-1185">Reference proteome</keyword>
<dbReference type="InterPro" id="IPR039600">
    <property type="entry name" value="TANGO6/Rtp1"/>
</dbReference>
<feature type="region of interest" description="Disordered" evidence="2">
    <location>
        <begin position="940"/>
        <end position="985"/>
    </location>
</feature>
<dbReference type="STRING" id="92696.A0A4R0S086"/>
<dbReference type="SUPFAM" id="SSF48371">
    <property type="entry name" value="ARM repeat"/>
    <property type="match status" value="1"/>
</dbReference>
<dbReference type="EMBL" id="RWJN01000021">
    <property type="protein sequence ID" value="TCD70398.1"/>
    <property type="molecule type" value="Genomic_DNA"/>
</dbReference>
<dbReference type="InterPro" id="IPR057407">
    <property type="entry name" value="HEAT_TANGO6"/>
</dbReference>
<dbReference type="PANTHER" id="PTHR20959">
    <property type="entry name" value="TRANSPORT AND GOLGI ORGANIZATION PROTEIN 6 FAMILY MEMBER"/>
    <property type="match status" value="1"/>
</dbReference>
<dbReference type="GO" id="GO:0009306">
    <property type="term" value="P:protein secretion"/>
    <property type="evidence" value="ECO:0007669"/>
    <property type="project" value="TreeGrafter"/>
</dbReference>
<comment type="caution">
    <text evidence="5">The sequence shown here is derived from an EMBL/GenBank/DDBJ whole genome shotgun (WGS) entry which is preliminary data.</text>
</comment>
<name>A0A4R0S086_9APHY</name>
<organism evidence="5 6">
    <name type="scientific">Steccherinum ochraceum</name>
    <dbReference type="NCBI Taxonomy" id="92696"/>
    <lineage>
        <taxon>Eukaryota</taxon>
        <taxon>Fungi</taxon>
        <taxon>Dikarya</taxon>
        <taxon>Basidiomycota</taxon>
        <taxon>Agaricomycotina</taxon>
        <taxon>Agaricomycetes</taxon>
        <taxon>Polyporales</taxon>
        <taxon>Steccherinaceae</taxon>
        <taxon>Steccherinum</taxon>
    </lineage>
</organism>
<dbReference type="OrthoDB" id="39591at2759"/>
<reference evidence="5 6" key="1">
    <citation type="submission" date="2018-11" db="EMBL/GenBank/DDBJ databases">
        <title>Genome assembly of Steccherinum ochraceum LE-BIN_3174, the white-rot fungus of the Steccherinaceae family (The Residual Polyporoid clade, Polyporales, Basidiomycota).</title>
        <authorList>
            <person name="Fedorova T.V."/>
            <person name="Glazunova O.A."/>
            <person name="Landesman E.O."/>
            <person name="Moiseenko K.V."/>
            <person name="Psurtseva N.V."/>
            <person name="Savinova O.S."/>
            <person name="Shakhova N.V."/>
            <person name="Tyazhelova T.V."/>
            <person name="Vasina D.V."/>
        </authorList>
    </citation>
    <scope>NUCLEOTIDE SEQUENCE [LARGE SCALE GENOMIC DNA]</scope>
    <source>
        <strain evidence="5 6">LE-BIN_3174</strain>
    </source>
</reference>
<evidence type="ECO:0000259" key="4">
    <source>
        <dbReference type="Pfam" id="PF23565"/>
    </source>
</evidence>
<evidence type="ECO:0000259" key="3">
    <source>
        <dbReference type="Pfam" id="PF10363"/>
    </source>
</evidence>
<dbReference type="Proteomes" id="UP000292702">
    <property type="component" value="Unassembled WGS sequence"/>
</dbReference>
<evidence type="ECO:0000313" key="6">
    <source>
        <dbReference type="Proteomes" id="UP000292702"/>
    </source>
</evidence>
<dbReference type="AlphaFoldDB" id="A0A4R0S086"/>
<protein>
    <submittedName>
        <fullName evidence="5">Uncharacterized protein</fullName>
    </submittedName>
</protein>
<evidence type="ECO:0000313" key="5">
    <source>
        <dbReference type="EMBL" id="TCD70398.1"/>
    </source>
</evidence>
<dbReference type="InterPro" id="IPR019451">
    <property type="entry name" value="Rtp1_C1"/>
</dbReference>
<evidence type="ECO:0000256" key="1">
    <source>
        <dbReference type="ARBA" id="ARBA00005724"/>
    </source>
</evidence>
<feature type="region of interest" description="Disordered" evidence="2">
    <location>
        <begin position="638"/>
        <end position="659"/>
    </location>
</feature>
<feature type="compositionally biased region" description="Polar residues" evidence="2">
    <location>
        <begin position="970"/>
        <end position="984"/>
    </location>
</feature>
<sequence>MVTQDPELVSAIAAGAFLAGTTRAENPSDMKSILVSRLVQYDEYLGRDPGAYSGTLEDIQLETGQQALTVVDRVQSLLNEHTDRSSSPSSSTTPSEDAYVIGTRDMTHIRTLLSIAFKWGIEPLLARVSAAIPTSSPADHGSKSSIIDLTSLPKDYELLSTMVDQITRVLLPSGIAGPISPTHISLAILDKHLADVLRPCLVLGWLPKSLASEVVRPLDSVRPILIRLISVLPVQQSVSALTTVLPLVSKLPYARKACTFLLSRQLLRRDGVRGTIAALFYDIEELSDQAPLERFEQTARLLQAVPAGMQPPDYFGNIIPQLISILTDPEVPPVQLRATAFTLSRMLVSEDNHAAHSVVAKIMLPIFHRPFLSSTPTSGSVQDISSPSSTLTTLKALLVNTDPSPALISKLLTPIIPALFSLSSQLENLKVADPSLKTSLQGLLGTWGRVVGAQEGVASLWLVVEGEGGDWQVDVAGQIRQASEQEKQTPLSLFTPEDLQRAEEAGEFDLDANLLKLRPDPSQFVRYLKSLDRPDITSELFVMLLEGYRDLKADSESDPMRTLLYLQIVVQVQTQLSGDGSSTNVLKKPDHILSFIKHALDAAALETRPAAPPSASQRRSGLGLEDLRIIDDEDVVEGDGEVDSDDEDSPETVNPLKPDEDMTATAVNLLLSILEANPDLSSNNTPILDEIFEDVVALALRGSETVKPLAREARMVITARFASTSMPSSTKLNKTSDEASAQETYQKALKLLQDPLLPVRAHGLLLLRQLVSPRTTSQSNSLQGPVLDKALVPGILSIFLQSLQDDDSYIFLNAVQGLAAMVDGYGKDTLKGLLNMYSQGLDGLAGSSMTQQDVDTRTRIGEALGQVIRRCGETLPKYADVLVPPLFSVIRTSHLPTPLRVSALSLLAQCVNTNPVALLSYSEDLLEALIDLLRVETVPMTQQKRSKRPQKDEEDSKESETKDQEALNPSDPTMDNQPTATNSKFPPLRRAALHFISLLTRAFTDQILESSSILTYSVQDVTMKRARNTIGYVAVVDEDSVVRVMAGEALEGLDRLSAALMGL</sequence>
<proteinExistence type="inferred from homology"/>
<gene>
    <name evidence="5" type="ORF">EIP91_003479</name>
</gene>
<accession>A0A4R0S086</accession>
<dbReference type="InterPro" id="IPR016024">
    <property type="entry name" value="ARM-type_fold"/>
</dbReference>
<dbReference type="Gene3D" id="1.25.10.10">
    <property type="entry name" value="Leucine-rich Repeat Variant"/>
    <property type="match status" value="1"/>
</dbReference>
<dbReference type="Pfam" id="PF10363">
    <property type="entry name" value="RTP1_C1"/>
    <property type="match status" value="1"/>
</dbReference>
<evidence type="ECO:0000256" key="2">
    <source>
        <dbReference type="SAM" id="MobiDB-lite"/>
    </source>
</evidence>
<dbReference type="Pfam" id="PF23565">
    <property type="entry name" value="ARM_TANGO6"/>
    <property type="match status" value="1"/>
</dbReference>
<dbReference type="PANTHER" id="PTHR20959:SF1">
    <property type="entry name" value="TRANSPORT AND GOLGI ORGANIZATION PROTEIN 6 HOMOLOG"/>
    <property type="match status" value="1"/>
</dbReference>
<feature type="compositionally biased region" description="Acidic residues" evidence="2">
    <location>
        <begin position="638"/>
        <end position="650"/>
    </location>
</feature>
<feature type="domain" description="RNA polymerase II assembly factor Rtp1 C-terminal" evidence="3">
    <location>
        <begin position="745"/>
        <end position="874"/>
    </location>
</feature>
<comment type="similarity">
    <text evidence="1">Belongs to the Tango6 family.</text>
</comment>
<feature type="domain" description="TANGO6 HEAT repeat" evidence="4">
    <location>
        <begin position="266"/>
        <end position="425"/>
    </location>
</feature>
<dbReference type="InterPro" id="IPR011989">
    <property type="entry name" value="ARM-like"/>
</dbReference>